<feature type="non-terminal residue" evidence="1">
    <location>
        <position position="136"/>
    </location>
</feature>
<gene>
    <name evidence="1" type="ORF">PCOR1329_LOCUS62301</name>
</gene>
<dbReference type="Proteomes" id="UP001189429">
    <property type="component" value="Unassembled WGS sequence"/>
</dbReference>
<accession>A0ABN9VY54</accession>
<comment type="caution">
    <text evidence="1">The sequence shown here is derived from an EMBL/GenBank/DDBJ whole genome shotgun (WGS) entry which is preliminary data.</text>
</comment>
<evidence type="ECO:0000313" key="1">
    <source>
        <dbReference type="EMBL" id="CAK0878586.1"/>
    </source>
</evidence>
<reference evidence="1" key="1">
    <citation type="submission" date="2023-10" db="EMBL/GenBank/DDBJ databases">
        <authorList>
            <person name="Chen Y."/>
            <person name="Shah S."/>
            <person name="Dougan E. K."/>
            <person name="Thang M."/>
            <person name="Chan C."/>
        </authorList>
    </citation>
    <scope>NUCLEOTIDE SEQUENCE [LARGE SCALE GENOMIC DNA]</scope>
</reference>
<sequence length="136" mass="15136">MLAMVVRMARQSMGKVAGEPFDCMEGFYSSEGKSWSTDQRQFCCASYGRGCDTTPEPLFRCHDGGDRTGTWSEAQRAWCCVHSAMGCPTISSLPFDCNVMLDEFEVSWPVEKKSWCCTFQQLGCPRTTMAALARIG</sequence>
<keyword evidence="2" id="KW-1185">Reference proteome</keyword>
<dbReference type="EMBL" id="CAUYUJ010017863">
    <property type="protein sequence ID" value="CAK0878586.1"/>
    <property type="molecule type" value="Genomic_DNA"/>
</dbReference>
<name>A0ABN9VY54_9DINO</name>
<evidence type="ECO:0000313" key="2">
    <source>
        <dbReference type="Proteomes" id="UP001189429"/>
    </source>
</evidence>
<organism evidence="1 2">
    <name type="scientific">Prorocentrum cordatum</name>
    <dbReference type="NCBI Taxonomy" id="2364126"/>
    <lineage>
        <taxon>Eukaryota</taxon>
        <taxon>Sar</taxon>
        <taxon>Alveolata</taxon>
        <taxon>Dinophyceae</taxon>
        <taxon>Prorocentrales</taxon>
        <taxon>Prorocentraceae</taxon>
        <taxon>Prorocentrum</taxon>
    </lineage>
</organism>
<protein>
    <submittedName>
        <fullName evidence="1">Uncharacterized protein</fullName>
    </submittedName>
</protein>
<proteinExistence type="predicted"/>